<protein>
    <submittedName>
        <fullName evidence="1">Uncharacterized protein</fullName>
    </submittedName>
</protein>
<reference evidence="1 2" key="1">
    <citation type="submission" date="2009-02" db="EMBL/GenBank/DDBJ databases">
        <title>Annotation of Streptomyces hygroscopicus strain ATCC 53653.</title>
        <authorList>
            <consortium name="The Broad Institute Genome Sequencing Platform"/>
            <consortium name="Broad Institute Microbial Sequencing Center"/>
            <person name="Fischbach M."/>
            <person name="Godfrey P."/>
            <person name="Ward D."/>
            <person name="Young S."/>
            <person name="Zeng Q."/>
            <person name="Koehrsen M."/>
            <person name="Alvarado L."/>
            <person name="Berlin A.M."/>
            <person name="Bochicchio J."/>
            <person name="Borenstein D."/>
            <person name="Chapman S.B."/>
            <person name="Chen Z."/>
            <person name="Engels R."/>
            <person name="Freedman E."/>
            <person name="Gellesch M."/>
            <person name="Goldberg J."/>
            <person name="Griggs A."/>
            <person name="Gujja S."/>
            <person name="Heilman E.R."/>
            <person name="Heiman D.I."/>
            <person name="Hepburn T.A."/>
            <person name="Howarth C."/>
            <person name="Jen D."/>
            <person name="Larson L."/>
            <person name="Lewis B."/>
            <person name="Mehta T."/>
            <person name="Park D."/>
            <person name="Pearson M."/>
            <person name="Richards J."/>
            <person name="Roberts A."/>
            <person name="Saif S."/>
            <person name="Shea T.D."/>
            <person name="Shenoy N."/>
            <person name="Sisk P."/>
            <person name="Stolte C."/>
            <person name="Sykes S.N."/>
            <person name="Thomson T."/>
            <person name="Walk T."/>
            <person name="White J."/>
            <person name="Yandava C."/>
            <person name="Straight P."/>
            <person name="Clardy J."/>
            <person name="Hung D."/>
            <person name="Kolter R."/>
            <person name="Mekalanos J."/>
            <person name="Walker S."/>
            <person name="Walsh C.T."/>
            <person name="Wieland-Brown L.C."/>
            <person name="Haas B."/>
            <person name="Nusbaum C."/>
            <person name="Birren B."/>
        </authorList>
    </citation>
    <scope>NUCLEOTIDE SEQUENCE [LARGE SCALE GENOMIC DNA]</scope>
    <source>
        <strain evidence="1 2">ATCC 53653</strain>
    </source>
</reference>
<accession>D9WTB3</accession>
<keyword evidence="2" id="KW-1185">Reference proteome</keyword>
<sequence>MVAGRYLRQQARDQAHIDHARWRREIRQEAYAAALVPISEAREVARQAYRALVQEQAEVDVAGLLGQLDKLIRTIQASCARLYLEGPQEVAAAGEAVLTALRVVDNNLVTWKQSRASSPESRAAEYIERHTVKAADLADSINGFANKASKALDATG</sequence>
<dbReference type="EMBL" id="GG657754">
    <property type="protein sequence ID" value="EFL26334.1"/>
    <property type="molecule type" value="Genomic_DNA"/>
</dbReference>
<dbReference type="Proteomes" id="UP000003963">
    <property type="component" value="Unassembled WGS sequence"/>
</dbReference>
<proteinExistence type="predicted"/>
<gene>
    <name evidence="1" type="ORF">SSOG_06048</name>
</gene>
<evidence type="ECO:0000313" key="2">
    <source>
        <dbReference type="Proteomes" id="UP000003963"/>
    </source>
</evidence>
<evidence type="ECO:0000313" key="1">
    <source>
        <dbReference type="EMBL" id="EFL26334.1"/>
    </source>
</evidence>
<name>D9WTB3_9ACTN</name>
<dbReference type="HOGENOM" id="CLU_1685579_0_0_11"/>
<organism evidence="1 2">
    <name type="scientific">Streptomyces himastatinicus ATCC 53653</name>
    <dbReference type="NCBI Taxonomy" id="457427"/>
    <lineage>
        <taxon>Bacteria</taxon>
        <taxon>Bacillati</taxon>
        <taxon>Actinomycetota</taxon>
        <taxon>Actinomycetes</taxon>
        <taxon>Kitasatosporales</taxon>
        <taxon>Streptomycetaceae</taxon>
        <taxon>Streptomyces</taxon>
        <taxon>Streptomyces violaceusniger group</taxon>
    </lineage>
</organism>
<dbReference type="AlphaFoldDB" id="D9WTB3"/>